<feature type="region of interest" description="Disordered" evidence="1">
    <location>
        <begin position="95"/>
        <end position="132"/>
    </location>
</feature>
<name>A0A4Z2H209_9TELE</name>
<dbReference type="EMBL" id="SRLO01000348">
    <property type="protein sequence ID" value="TNN59809.1"/>
    <property type="molecule type" value="Genomic_DNA"/>
</dbReference>
<evidence type="ECO:0000313" key="2">
    <source>
        <dbReference type="EMBL" id="TNN59809.1"/>
    </source>
</evidence>
<organism evidence="2 3">
    <name type="scientific">Liparis tanakae</name>
    <name type="common">Tanaka's snailfish</name>
    <dbReference type="NCBI Taxonomy" id="230148"/>
    <lineage>
        <taxon>Eukaryota</taxon>
        <taxon>Metazoa</taxon>
        <taxon>Chordata</taxon>
        <taxon>Craniata</taxon>
        <taxon>Vertebrata</taxon>
        <taxon>Euteleostomi</taxon>
        <taxon>Actinopterygii</taxon>
        <taxon>Neopterygii</taxon>
        <taxon>Teleostei</taxon>
        <taxon>Neoteleostei</taxon>
        <taxon>Acanthomorphata</taxon>
        <taxon>Eupercaria</taxon>
        <taxon>Perciformes</taxon>
        <taxon>Cottioidei</taxon>
        <taxon>Cottales</taxon>
        <taxon>Liparidae</taxon>
        <taxon>Liparis</taxon>
    </lineage>
</organism>
<reference evidence="2 3" key="1">
    <citation type="submission" date="2019-03" db="EMBL/GenBank/DDBJ databases">
        <title>First draft genome of Liparis tanakae, snailfish: a comprehensive survey of snailfish specific genes.</title>
        <authorList>
            <person name="Kim W."/>
            <person name="Song I."/>
            <person name="Jeong J.-H."/>
            <person name="Kim D."/>
            <person name="Kim S."/>
            <person name="Ryu S."/>
            <person name="Song J.Y."/>
            <person name="Lee S.K."/>
        </authorList>
    </citation>
    <scope>NUCLEOTIDE SEQUENCE [LARGE SCALE GENOMIC DNA]</scope>
    <source>
        <tissue evidence="2">Muscle</tissue>
    </source>
</reference>
<sequence length="151" mass="16621">MRSAPLGEAAAEQRPARSERAAGVGVSELGLPLRSACFVRRVRDNENGDAVPTSASSQRNSRCDAFIPVPAIADCIPVNGTSVDACCLSLTTPLPRVQHDSYGTSAPDSLTLPHGNYSQGNERKRRRRRREKREVWEETIERKVLKHKGNE</sequence>
<evidence type="ECO:0000256" key="1">
    <source>
        <dbReference type="SAM" id="MobiDB-lite"/>
    </source>
</evidence>
<proteinExistence type="predicted"/>
<evidence type="ECO:0000313" key="3">
    <source>
        <dbReference type="Proteomes" id="UP000314294"/>
    </source>
</evidence>
<dbReference type="Proteomes" id="UP000314294">
    <property type="component" value="Unassembled WGS sequence"/>
</dbReference>
<keyword evidence="3" id="KW-1185">Reference proteome</keyword>
<accession>A0A4Z2H209</accession>
<gene>
    <name evidence="2" type="ORF">EYF80_029994</name>
</gene>
<feature type="region of interest" description="Disordered" evidence="1">
    <location>
        <begin position="1"/>
        <end position="23"/>
    </location>
</feature>
<comment type="caution">
    <text evidence="2">The sequence shown here is derived from an EMBL/GenBank/DDBJ whole genome shotgun (WGS) entry which is preliminary data.</text>
</comment>
<dbReference type="AlphaFoldDB" id="A0A4Z2H209"/>
<protein>
    <submittedName>
        <fullName evidence="2">Uncharacterized protein</fullName>
    </submittedName>
</protein>